<dbReference type="Gene3D" id="2.60.40.10">
    <property type="entry name" value="Immunoglobulins"/>
    <property type="match status" value="1"/>
</dbReference>
<dbReference type="InterPro" id="IPR003305">
    <property type="entry name" value="CenC_carb-bd"/>
</dbReference>
<dbReference type="GO" id="GO:0030247">
    <property type="term" value="F:polysaccharide binding"/>
    <property type="evidence" value="ECO:0007669"/>
    <property type="project" value="UniProtKB-UniRule"/>
</dbReference>
<dbReference type="InterPro" id="IPR033126">
    <property type="entry name" value="Glyco_hydro_9_Asp/Glu_AS"/>
</dbReference>
<evidence type="ECO:0000256" key="6">
    <source>
        <dbReference type="PROSITE-ProRule" id="PRU10060"/>
    </source>
</evidence>
<sequence length="868" mass="91480">MVLWERSQKAVKADGGPRDMRSTRLAAALLAVLSATAHPAAATAAADYERLLNGAFDTGTADPWWSSAGVTNRVTDGELCASVTGGTTNPWDALIGQNGVPYETGQSYTLSFDAHATTAQNVVAAAGESVSPYRGIASQTFALTTAKQHFTFTFTSTLDFPDAGNGQLAFQLGGQPSDNTICVDNVSLIGGVKPPGGVNPNPTKKVQVDQVGYAPGLPKRATLVSAETTPQTWTLKDSAGTAVASGKSTPKGADTASGDSVHLIDFSSFDTPGTGYTLSVGADTSFPFDISADPIKKLRYDSLAFFYHQRSGTPIEAQYVGDEYARPAGHVNVAPNKGDNDVPCRADIACGYTLDVRGGWYDAGDHGKYVVNGGIATWQLLNSYERAVRTGDASAFADGTMNIPERANGVPDLLDEARWEADFLLKMQAPDGMAHHKIHDANWTALPTRPELDDQVRRLSATSTAATLNLAAVAAQGARLWRGIDATYSATLLTAARKAYTAAKANPAKLADPNDGTGGGAYSDDTVSDEFYWAAAELYTTTGDAAYRADVTGSPHYRAAGLNTDGFSWGGTAPLGDITLALAPNGLPAADIAAIKSAFATVADQHLAYMERMGYATPYEGADGYVWGSNSTVLNNAQVLALAHDFTGAAKYRDGVFEALHYVLGRNPLSTSYVAGYGEQAMRNAHHRFWAHQSDPTLPTAPPGSLSGGPNSFLQDPVAARLLVGCPVQKCWVDDIGAYSVNEVAINWNSALAWVTGWAAEQVGRPGCEVSYNAHRWHQGQTVNVTVKNTGKTAWAGWKLAFTFPGPQQITGGWSAHWHQTGHDVTATNLPWNHTVAPGGSVHIGFTASGSGADPTAFTVDGKACRTG</sequence>
<dbReference type="Gene3D" id="2.60.120.260">
    <property type="entry name" value="Galactose-binding domain-like"/>
    <property type="match status" value="1"/>
</dbReference>
<feature type="active site" evidence="6">
    <location>
        <position position="743"/>
    </location>
</feature>
<protein>
    <recommendedName>
        <fullName evidence="7">Endoglucanase</fullName>
        <ecNumber evidence="7">3.2.1.4</ecNumber>
    </recommendedName>
</protein>
<evidence type="ECO:0000256" key="4">
    <source>
        <dbReference type="ARBA" id="ARBA00023295"/>
    </source>
</evidence>
<keyword evidence="5 6" id="KW-0624">Polysaccharide degradation</keyword>
<dbReference type="GO" id="GO:0008810">
    <property type="term" value="F:cellulase activity"/>
    <property type="evidence" value="ECO:0007669"/>
    <property type="project" value="UniProtKB-EC"/>
</dbReference>
<keyword evidence="7" id="KW-0136">Cellulose degradation</keyword>
<dbReference type="Pfam" id="PF02018">
    <property type="entry name" value="CBM_4_9"/>
    <property type="match status" value="1"/>
</dbReference>
<dbReference type="SUPFAM" id="SSF49384">
    <property type="entry name" value="Carbohydrate-binding domain"/>
    <property type="match status" value="1"/>
</dbReference>
<dbReference type="GO" id="GO:0030245">
    <property type="term" value="P:cellulose catabolic process"/>
    <property type="evidence" value="ECO:0007669"/>
    <property type="project" value="UniProtKB-KW"/>
</dbReference>
<dbReference type="Gene3D" id="1.50.10.10">
    <property type="match status" value="1"/>
</dbReference>
<evidence type="ECO:0000256" key="2">
    <source>
        <dbReference type="ARBA" id="ARBA00022801"/>
    </source>
</evidence>
<dbReference type="InterPro" id="IPR012291">
    <property type="entry name" value="CBM2_carb-bd_dom_sf"/>
</dbReference>
<organism evidence="9 10">
    <name type="scientific">Lentzea alba</name>
    <dbReference type="NCBI Taxonomy" id="2714351"/>
    <lineage>
        <taxon>Bacteria</taxon>
        <taxon>Bacillati</taxon>
        <taxon>Actinomycetota</taxon>
        <taxon>Actinomycetes</taxon>
        <taxon>Pseudonocardiales</taxon>
        <taxon>Pseudonocardiaceae</taxon>
        <taxon>Lentzea</taxon>
    </lineage>
</organism>
<comment type="caution">
    <text evidence="9">The sequence shown here is derived from an EMBL/GenBank/DDBJ whole genome shotgun (WGS) entry which is preliminary data.</text>
</comment>
<evidence type="ECO:0000256" key="7">
    <source>
        <dbReference type="RuleBase" id="RU361166"/>
    </source>
</evidence>
<dbReference type="SUPFAM" id="SSF81296">
    <property type="entry name" value="E set domains"/>
    <property type="match status" value="1"/>
</dbReference>
<dbReference type="Gene3D" id="2.60.40.290">
    <property type="match status" value="1"/>
</dbReference>
<comment type="similarity">
    <text evidence="1 6 7">Belongs to the glycosyl hydrolase 9 (cellulase E) family.</text>
</comment>
<keyword evidence="3 6" id="KW-0119">Carbohydrate metabolism</keyword>
<dbReference type="PROSITE" id="PS51173">
    <property type="entry name" value="CBM2"/>
    <property type="match status" value="1"/>
</dbReference>
<dbReference type="EC" id="3.2.1.4" evidence="7"/>
<dbReference type="CDD" id="cd02850">
    <property type="entry name" value="E_set_Cellulase_N"/>
    <property type="match status" value="1"/>
</dbReference>
<reference evidence="9 10" key="1">
    <citation type="submission" date="2020-03" db="EMBL/GenBank/DDBJ databases">
        <title>Isolation and identification of active actinomycetes.</title>
        <authorList>
            <person name="Sun X."/>
        </authorList>
    </citation>
    <scope>NUCLEOTIDE SEQUENCE [LARGE SCALE GENOMIC DNA]</scope>
    <source>
        <strain evidence="9 10">NEAU-D13</strain>
    </source>
</reference>
<evidence type="ECO:0000256" key="3">
    <source>
        <dbReference type="ARBA" id="ARBA00023277"/>
    </source>
</evidence>
<keyword evidence="4 6" id="KW-0326">Glycosidase</keyword>
<gene>
    <name evidence="9" type="ORF">G7043_17905</name>
</gene>
<dbReference type="InterPro" id="IPR001919">
    <property type="entry name" value="CBD2"/>
</dbReference>
<proteinExistence type="inferred from homology"/>
<evidence type="ECO:0000313" key="10">
    <source>
        <dbReference type="Proteomes" id="UP000481360"/>
    </source>
</evidence>
<dbReference type="PROSITE" id="PS00698">
    <property type="entry name" value="GH9_3"/>
    <property type="match status" value="1"/>
</dbReference>
<dbReference type="Proteomes" id="UP000481360">
    <property type="component" value="Unassembled WGS sequence"/>
</dbReference>
<dbReference type="SUPFAM" id="SSF49785">
    <property type="entry name" value="Galactose-binding domain-like"/>
    <property type="match status" value="1"/>
</dbReference>
<dbReference type="SUPFAM" id="SSF48208">
    <property type="entry name" value="Six-hairpin glycosidases"/>
    <property type="match status" value="1"/>
</dbReference>
<dbReference type="SMART" id="SM00637">
    <property type="entry name" value="CBD_II"/>
    <property type="match status" value="1"/>
</dbReference>
<evidence type="ECO:0000256" key="5">
    <source>
        <dbReference type="ARBA" id="ARBA00023326"/>
    </source>
</evidence>
<dbReference type="InterPro" id="IPR013783">
    <property type="entry name" value="Ig-like_fold"/>
</dbReference>
<evidence type="ECO:0000313" key="9">
    <source>
        <dbReference type="EMBL" id="NGY60808.1"/>
    </source>
</evidence>
<keyword evidence="10" id="KW-1185">Reference proteome</keyword>
<feature type="active site" evidence="6">
    <location>
        <position position="734"/>
    </location>
</feature>
<name>A0A7C9RR11_9PSEU</name>
<accession>A0A7C9RR11</accession>
<dbReference type="Pfam" id="PF00759">
    <property type="entry name" value="Glyco_hydro_9"/>
    <property type="match status" value="1"/>
</dbReference>
<dbReference type="InterPro" id="IPR001701">
    <property type="entry name" value="Glyco_hydro_9"/>
</dbReference>
<dbReference type="InterPro" id="IPR014756">
    <property type="entry name" value="Ig_E-set"/>
</dbReference>
<dbReference type="AlphaFoldDB" id="A0A7C9RR11"/>
<dbReference type="InterPro" id="IPR012341">
    <property type="entry name" value="6hp_glycosidase-like_sf"/>
</dbReference>
<keyword evidence="2 6" id="KW-0378">Hydrolase</keyword>
<dbReference type="InterPro" id="IPR008928">
    <property type="entry name" value="6-hairpin_glycosidase_sf"/>
</dbReference>
<evidence type="ECO:0000259" key="8">
    <source>
        <dbReference type="PROSITE" id="PS51173"/>
    </source>
</evidence>
<dbReference type="EMBL" id="JAAMPJ010000004">
    <property type="protein sequence ID" value="NGY60808.1"/>
    <property type="molecule type" value="Genomic_DNA"/>
</dbReference>
<dbReference type="PANTHER" id="PTHR22298">
    <property type="entry name" value="ENDO-1,4-BETA-GLUCANASE"/>
    <property type="match status" value="1"/>
</dbReference>
<evidence type="ECO:0000256" key="1">
    <source>
        <dbReference type="ARBA" id="ARBA00007072"/>
    </source>
</evidence>
<dbReference type="InterPro" id="IPR008979">
    <property type="entry name" value="Galactose-bd-like_sf"/>
</dbReference>
<dbReference type="Pfam" id="PF00553">
    <property type="entry name" value="CBM_2"/>
    <property type="match status" value="1"/>
</dbReference>
<feature type="domain" description="CBM2" evidence="8">
    <location>
        <begin position="761"/>
        <end position="868"/>
    </location>
</feature>
<dbReference type="InterPro" id="IPR004197">
    <property type="entry name" value="Cellulase_Ig-like"/>
</dbReference>
<dbReference type="InterPro" id="IPR008965">
    <property type="entry name" value="CBM2/CBM3_carb-bd_dom_sf"/>
</dbReference>
<comment type="catalytic activity">
    <reaction evidence="7">
        <text>Endohydrolysis of (1-&gt;4)-beta-D-glucosidic linkages in cellulose, lichenin and cereal beta-D-glucans.</text>
        <dbReference type="EC" id="3.2.1.4"/>
    </reaction>
</comment>
<dbReference type="Pfam" id="PF02927">
    <property type="entry name" value="CelD_N"/>
    <property type="match status" value="1"/>
</dbReference>